<dbReference type="RefSeq" id="XP_013181496.1">
    <property type="nucleotide sequence ID" value="XM_013326042.1"/>
</dbReference>
<dbReference type="InterPro" id="IPR011011">
    <property type="entry name" value="Znf_FYVE_PHD"/>
</dbReference>
<reference evidence="4" key="1">
    <citation type="submission" date="2025-08" db="UniProtKB">
        <authorList>
            <consortium name="RefSeq"/>
        </authorList>
    </citation>
    <scope>IDENTIFICATION</scope>
</reference>
<evidence type="ECO:0000313" key="4">
    <source>
        <dbReference type="RefSeq" id="XP_013181496.1"/>
    </source>
</evidence>
<sequence>MATNNVTCSACLNIIKHKQYLVCSTCSQKYDIGCLNITEKRFLSLDTEKKNNWLCVKCKSKQPKKDNSNTPIRGTLQDNQSSLSQNSDCQNQNITKRKKASKTDVSPSTSTCGNELITDDVSYGSLLSTLTHEIHVAVNEAVNKTVESYFAKQFESLKEELSTLKDLKSSIEFLSADYDRVKTDLQICNEKLMSLTKENTKLTESVKDLNSRLSMLEQYSRERNIEINGIPEGKEENLFTVVKQLCTTVSVPIMDNDIVTCVRIRKMNPQSKIPRPVVVKLQSTKLRDEIIAGLSKFNRRDRENKLNTSHLGYGCSKQPIYVSEHLTPYLKSLHAQTRLLAREKKYKYVWIRNGRILVRKDDNSPAIPIKNLDSLKLIE</sequence>
<evidence type="ECO:0000256" key="2">
    <source>
        <dbReference type="SAM" id="MobiDB-lite"/>
    </source>
</evidence>
<proteinExistence type="predicted"/>
<feature type="coiled-coil region" evidence="1">
    <location>
        <begin position="157"/>
        <end position="212"/>
    </location>
</feature>
<feature type="region of interest" description="Disordered" evidence="2">
    <location>
        <begin position="61"/>
        <end position="88"/>
    </location>
</feature>
<evidence type="ECO:0000259" key="3">
    <source>
        <dbReference type="Pfam" id="PF25298"/>
    </source>
</evidence>
<dbReference type="KEGG" id="pxu:106127791"/>
<dbReference type="InterPro" id="IPR004244">
    <property type="entry name" value="Transposase_22"/>
</dbReference>
<dbReference type="InterPro" id="IPR057251">
    <property type="entry name" value="FP_C"/>
</dbReference>
<dbReference type="Pfam" id="PF25298">
    <property type="entry name" value="Baculo_FP_2nd"/>
    <property type="match status" value="1"/>
</dbReference>
<feature type="domain" description="FP protein C-terminal" evidence="3">
    <location>
        <begin position="327"/>
        <end position="376"/>
    </location>
</feature>
<dbReference type="GeneID" id="106127791"/>
<protein>
    <submittedName>
        <fullName evidence="4">Uncharacterized protein LOC106127791</fullName>
    </submittedName>
</protein>
<accession>A0AAJ7EL20</accession>
<dbReference type="AlphaFoldDB" id="A0AAJ7EL20"/>
<dbReference type="PANTHER" id="PTHR11505">
    <property type="entry name" value="L1 TRANSPOSABLE ELEMENT-RELATED"/>
    <property type="match status" value="1"/>
</dbReference>
<feature type="compositionally biased region" description="Low complexity" evidence="2">
    <location>
        <begin position="76"/>
        <end position="88"/>
    </location>
</feature>
<dbReference type="Gene3D" id="3.30.70.1820">
    <property type="entry name" value="L1 transposable element, RRM domain"/>
    <property type="match status" value="1"/>
</dbReference>
<evidence type="ECO:0000256" key="1">
    <source>
        <dbReference type="SAM" id="Coils"/>
    </source>
</evidence>
<dbReference type="SUPFAM" id="SSF57903">
    <property type="entry name" value="FYVE/PHD zinc finger"/>
    <property type="match status" value="1"/>
</dbReference>
<dbReference type="Gene3D" id="3.30.40.10">
    <property type="entry name" value="Zinc/RING finger domain, C3HC4 (zinc finger)"/>
    <property type="match status" value="1"/>
</dbReference>
<keyword evidence="1" id="KW-0175">Coiled coil</keyword>
<name>A0AAJ7EL20_PAPXU</name>
<dbReference type="Proteomes" id="UP000694872">
    <property type="component" value="Unplaced"/>
</dbReference>
<dbReference type="InterPro" id="IPR013083">
    <property type="entry name" value="Znf_RING/FYVE/PHD"/>
</dbReference>
<gene>
    <name evidence="4" type="primary">LOC106127791</name>
</gene>
<organism evidence="4">
    <name type="scientific">Papilio xuthus</name>
    <name type="common">Asian swallowtail butterfly</name>
    <dbReference type="NCBI Taxonomy" id="66420"/>
    <lineage>
        <taxon>Eukaryota</taxon>
        <taxon>Metazoa</taxon>
        <taxon>Ecdysozoa</taxon>
        <taxon>Arthropoda</taxon>
        <taxon>Hexapoda</taxon>
        <taxon>Insecta</taxon>
        <taxon>Pterygota</taxon>
        <taxon>Neoptera</taxon>
        <taxon>Endopterygota</taxon>
        <taxon>Lepidoptera</taxon>
        <taxon>Glossata</taxon>
        <taxon>Ditrysia</taxon>
        <taxon>Papilionoidea</taxon>
        <taxon>Papilionidae</taxon>
        <taxon>Papilioninae</taxon>
        <taxon>Papilio</taxon>
    </lineage>
</organism>